<feature type="compositionally biased region" description="Basic and acidic residues" evidence="1">
    <location>
        <begin position="291"/>
        <end position="302"/>
    </location>
</feature>
<keyword evidence="2" id="KW-1133">Transmembrane helix</keyword>
<feature type="region of interest" description="Disordered" evidence="1">
    <location>
        <begin position="213"/>
        <end position="336"/>
    </location>
</feature>
<organism evidence="3 4">
    <name type="scientific">Eiseniibacteriota bacterium</name>
    <dbReference type="NCBI Taxonomy" id="2212470"/>
    <lineage>
        <taxon>Bacteria</taxon>
        <taxon>Candidatus Eiseniibacteriota</taxon>
    </lineage>
</organism>
<sequence>MRWPGARQPLLVLLLCLNVALPLIYLSVSRIAISDPATGGWLGDTGSYIHMYDGVPLDSIPKPFRYRILAPYLARLVPPLPASIASLYQITPDKLIKFRFGAVDFLGLTGAAYFTFLLCETLGFAAAECMIASLLFMTGFPVVNFAGLPLTDAVSYFFLVAAIVCVLRDWDLGLLVMVAVGMLAKETTAFVLVPILALELPLAAGNRGLSSVPLRHTSHHPGLELQPRGHARESASDVDVRPQAALDRSGRKHRVRGRVAPGARRGGHADARRQVEGPHAPPGPAGPGCDRGPDPRLREHRPAVLPHVSSGPAPGNASRRAAALRTEAGGDGRDRGAWRWWRRGRGEL</sequence>
<accession>A0A538SBN2</accession>
<evidence type="ECO:0000256" key="1">
    <source>
        <dbReference type="SAM" id="MobiDB-lite"/>
    </source>
</evidence>
<feature type="transmembrane region" description="Helical" evidence="2">
    <location>
        <begin position="153"/>
        <end position="170"/>
    </location>
</feature>
<proteinExistence type="predicted"/>
<keyword evidence="3" id="KW-0808">Transferase</keyword>
<dbReference type="Proteomes" id="UP000317716">
    <property type="component" value="Unassembled WGS sequence"/>
</dbReference>
<dbReference type="GO" id="GO:0016740">
    <property type="term" value="F:transferase activity"/>
    <property type="evidence" value="ECO:0007669"/>
    <property type="project" value="UniProtKB-KW"/>
</dbReference>
<reference evidence="3 4" key="1">
    <citation type="journal article" date="2019" name="Nat. Microbiol.">
        <title>Mediterranean grassland soil C-N compound turnover is dependent on rainfall and depth, and is mediated by genomically divergent microorganisms.</title>
        <authorList>
            <person name="Diamond S."/>
            <person name="Andeer P.F."/>
            <person name="Li Z."/>
            <person name="Crits-Christoph A."/>
            <person name="Burstein D."/>
            <person name="Anantharaman K."/>
            <person name="Lane K.R."/>
            <person name="Thomas B.C."/>
            <person name="Pan C."/>
            <person name="Northen T.R."/>
            <person name="Banfield J.F."/>
        </authorList>
    </citation>
    <scope>NUCLEOTIDE SEQUENCE [LARGE SCALE GENOMIC DNA]</scope>
    <source>
        <strain evidence="3">WS_2</strain>
    </source>
</reference>
<name>A0A538SBN2_UNCEI</name>
<gene>
    <name evidence="3" type="ORF">E6K72_12780</name>
</gene>
<feature type="transmembrane region" description="Helical" evidence="2">
    <location>
        <begin position="68"/>
        <end position="88"/>
    </location>
</feature>
<feature type="compositionally biased region" description="Basic and acidic residues" evidence="1">
    <location>
        <begin position="267"/>
        <end position="276"/>
    </location>
</feature>
<dbReference type="AlphaFoldDB" id="A0A538SBN2"/>
<keyword evidence="2" id="KW-0472">Membrane</keyword>
<evidence type="ECO:0000313" key="3">
    <source>
        <dbReference type="EMBL" id="TMQ48777.1"/>
    </source>
</evidence>
<feature type="compositionally biased region" description="Basic and acidic residues" evidence="1">
    <location>
        <begin position="230"/>
        <end position="240"/>
    </location>
</feature>
<protein>
    <submittedName>
        <fullName evidence="3">Glycosyltransferase family 39 protein</fullName>
    </submittedName>
</protein>
<dbReference type="EMBL" id="VBOS01000469">
    <property type="protein sequence ID" value="TMQ48777.1"/>
    <property type="molecule type" value="Genomic_DNA"/>
</dbReference>
<keyword evidence="2" id="KW-0812">Transmembrane</keyword>
<evidence type="ECO:0000256" key="2">
    <source>
        <dbReference type="SAM" id="Phobius"/>
    </source>
</evidence>
<evidence type="ECO:0000313" key="4">
    <source>
        <dbReference type="Proteomes" id="UP000317716"/>
    </source>
</evidence>
<feature type="transmembrane region" description="Helical" evidence="2">
    <location>
        <begin position="176"/>
        <end position="198"/>
    </location>
</feature>
<comment type="caution">
    <text evidence="3">The sequence shown here is derived from an EMBL/GenBank/DDBJ whole genome shotgun (WGS) entry which is preliminary data.</text>
</comment>
<feature type="transmembrane region" description="Helical" evidence="2">
    <location>
        <begin position="100"/>
        <end position="118"/>
    </location>
</feature>